<proteinExistence type="inferred from homology"/>
<dbReference type="eggNOG" id="KOG0867">
    <property type="taxonomic scope" value="Eukaryota"/>
</dbReference>
<feature type="domain" description="GST C-terminal" evidence="4">
    <location>
        <begin position="163"/>
        <end position="300"/>
    </location>
</feature>
<dbReference type="InterPro" id="IPR004045">
    <property type="entry name" value="Glutathione_S-Trfase_N"/>
</dbReference>
<dbReference type="CDD" id="cd00299">
    <property type="entry name" value="GST_C_family"/>
    <property type="match status" value="1"/>
</dbReference>
<dbReference type="InterPro" id="IPR010987">
    <property type="entry name" value="Glutathione-S-Trfase_C-like"/>
</dbReference>
<evidence type="ECO:0000259" key="3">
    <source>
        <dbReference type="PROSITE" id="PS50404"/>
    </source>
</evidence>
<dbReference type="Pfam" id="PF13417">
    <property type="entry name" value="GST_N_3"/>
    <property type="match status" value="1"/>
</dbReference>
<dbReference type="EMBL" id="LATX01002507">
    <property type="protein sequence ID" value="KTB28019.1"/>
    <property type="molecule type" value="Genomic_DNA"/>
</dbReference>
<comment type="similarity">
    <text evidence="2">Belongs to the GST superfamily.</text>
</comment>
<protein>
    <submittedName>
        <fullName evidence="5">Putative glutathione-S-transferase</fullName>
    </submittedName>
</protein>
<dbReference type="PANTHER" id="PTHR44051">
    <property type="entry name" value="GLUTATHIONE S-TRANSFERASE-RELATED"/>
    <property type="match status" value="1"/>
</dbReference>
<dbReference type="PANTHER" id="PTHR44051:SF8">
    <property type="entry name" value="GLUTATHIONE S-TRANSFERASE GSTA"/>
    <property type="match status" value="1"/>
</dbReference>
<dbReference type="PROSITE" id="PS50405">
    <property type="entry name" value="GST_CTER"/>
    <property type="match status" value="1"/>
</dbReference>
<dbReference type="Gene3D" id="1.20.1050.10">
    <property type="match status" value="1"/>
</dbReference>
<dbReference type="SUPFAM" id="SSF52499">
    <property type="entry name" value="Isochorismatase-like hydrolases"/>
    <property type="match status" value="1"/>
</dbReference>
<comment type="caution">
    <text evidence="5">The sequence shown here is derived from an EMBL/GenBank/DDBJ whole genome shotgun (WGS) entry which is preliminary data.</text>
</comment>
<evidence type="ECO:0000313" key="6">
    <source>
        <dbReference type="Proteomes" id="UP000054988"/>
    </source>
</evidence>
<dbReference type="PROSITE" id="PS50404">
    <property type="entry name" value="GST_NTER"/>
    <property type="match status" value="1"/>
</dbReference>
<dbReference type="Gene3D" id="3.40.50.850">
    <property type="entry name" value="Isochorismatase-like"/>
    <property type="match status" value="1"/>
</dbReference>
<organism evidence="5 6">
    <name type="scientific">Moniliophthora roreri</name>
    <name type="common">Frosty pod rot fungus</name>
    <name type="synonym">Monilia roreri</name>
    <dbReference type="NCBI Taxonomy" id="221103"/>
    <lineage>
        <taxon>Eukaryota</taxon>
        <taxon>Fungi</taxon>
        <taxon>Dikarya</taxon>
        <taxon>Basidiomycota</taxon>
        <taxon>Agaricomycotina</taxon>
        <taxon>Agaricomycetes</taxon>
        <taxon>Agaricomycetidae</taxon>
        <taxon>Agaricales</taxon>
        <taxon>Marasmiineae</taxon>
        <taxon>Marasmiaceae</taxon>
        <taxon>Moniliophthora</taxon>
    </lineage>
</organism>
<feature type="domain" description="GST N-terminal" evidence="3">
    <location>
        <begin position="74"/>
        <end position="158"/>
    </location>
</feature>
<gene>
    <name evidence="5" type="ORF">WG66_19380</name>
</gene>
<dbReference type="Pfam" id="PF00043">
    <property type="entry name" value="GST_C"/>
    <property type="match status" value="1"/>
</dbReference>
<evidence type="ECO:0000313" key="5">
    <source>
        <dbReference type="EMBL" id="KTB28019.1"/>
    </source>
</evidence>
<dbReference type="InterPro" id="IPR004046">
    <property type="entry name" value="GST_C"/>
</dbReference>
<evidence type="ECO:0000259" key="4">
    <source>
        <dbReference type="PROSITE" id="PS50405"/>
    </source>
</evidence>
<dbReference type="Pfam" id="PF00857">
    <property type="entry name" value="Isochorismatase"/>
    <property type="match status" value="1"/>
</dbReference>
<sequence>MGIDTVFLAGVTAASCVRATAVDAFFLGYDVQIIKSAVAASTPAQLKTSLAEISQHYAVIIHHRDLEQILFDPTLPTVYYVNGSIPSWRVQLLLAEKRVAYNPRRVHVMSTPKETRTPQFVEINTRCKTPVLVESDGTKIIESQAILQYLDVYYPPSFTPMTTDKEAYRLCLQRFHESENLHNACEGLEYGFLDPSDIDSAKETAMIDSLGATMEELGFWETYTRQTDYVAGNDFTIADCSFYPVIQYLVHRGLKLDGEEWHSLRAYVERVSARNGEIEAAPVGWKKTGKVDLFAKASRLKGV</sequence>
<keyword evidence="5" id="KW-0808">Transferase</keyword>
<evidence type="ECO:0000256" key="1">
    <source>
        <dbReference type="ARBA" id="ARBA00006336"/>
    </source>
</evidence>
<dbReference type="AlphaFoldDB" id="A0A0W0EVB8"/>
<dbReference type="GO" id="GO:0016740">
    <property type="term" value="F:transferase activity"/>
    <property type="evidence" value="ECO:0007669"/>
    <property type="project" value="UniProtKB-KW"/>
</dbReference>
<dbReference type="Proteomes" id="UP000054988">
    <property type="component" value="Unassembled WGS sequence"/>
</dbReference>
<dbReference type="SUPFAM" id="SSF52833">
    <property type="entry name" value="Thioredoxin-like"/>
    <property type="match status" value="1"/>
</dbReference>
<dbReference type="SUPFAM" id="SSF47616">
    <property type="entry name" value="GST C-terminal domain-like"/>
    <property type="match status" value="1"/>
</dbReference>
<dbReference type="SFLD" id="SFLDS00019">
    <property type="entry name" value="Glutathione_Transferase_(cytos"/>
    <property type="match status" value="1"/>
</dbReference>
<dbReference type="CDD" id="cd00570">
    <property type="entry name" value="GST_N_family"/>
    <property type="match status" value="1"/>
</dbReference>
<reference evidence="5 6" key="1">
    <citation type="submission" date="2015-12" db="EMBL/GenBank/DDBJ databases">
        <title>Draft genome sequence of Moniliophthora roreri, the causal agent of frosty pod rot of cacao.</title>
        <authorList>
            <person name="Aime M.C."/>
            <person name="Diaz-Valderrama J.R."/>
            <person name="Kijpornyongpan T."/>
            <person name="Phillips-Mora W."/>
        </authorList>
    </citation>
    <scope>NUCLEOTIDE SEQUENCE [LARGE SCALE GENOMIC DNA]</scope>
    <source>
        <strain evidence="5 6">MCA 2952</strain>
    </source>
</reference>
<evidence type="ECO:0000256" key="2">
    <source>
        <dbReference type="ARBA" id="ARBA00007409"/>
    </source>
</evidence>
<accession>A0A0W0EVB8</accession>
<dbReference type="InterPro" id="IPR036282">
    <property type="entry name" value="Glutathione-S-Trfase_C_sf"/>
</dbReference>
<comment type="similarity">
    <text evidence="1">Belongs to the isochorismatase family.</text>
</comment>
<dbReference type="InterPro" id="IPR036249">
    <property type="entry name" value="Thioredoxin-like_sf"/>
</dbReference>
<dbReference type="InterPro" id="IPR036380">
    <property type="entry name" value="Isochorismatase-like_sf"/>
</dbReference>
<dbReference type="SFLD" id="SFLDG00358">
    <property type="entry name" value="Main_(cytGST)"/>
    <property type="match status" value="1"/>
</dbReference>
<dbReference type="InterPro" id="IPR000868">
    <property type="entry name" value="Isochorismatase-like_dom"/>
</dbReference>
<dbReference type="InterPro" id="IPR040079">
    <property type="entry name" value="Glutathione_S-Trfase"/>
</dbReference>
<name>A0A0W0EVB8_MONRR</name>
<dbReference type="Gene3D" id="3.40.30.10">
    <property type="entry name" value="Glutaredoxin"/>
    <property type="match status" value="1"/>
</dbReference>